<dbReference type="Proteomes" id="UP000002729">
    <property type="component" value="Unassembled WGS sequence"/>
</dbReference>
<sequence>MDKQGSRWIVVAGFVACFLMAMAMGANDVANAFGTSVGAGVVTLRQALVLAAVCNVGGAVLMSGAVTETIRKGIVDVERFSGDSGDGAPEELMLLMLCAMVGSVAYVGGATALRLPVSTTQAVLGGLVGAMISRDRGGGRGVRWSDGARVCRYSKKTGRLSCGGVAGVVLQWFVAPLISMVLAVALFRLSRVVLLDRDRAVALRRAPAYMALLLGGVAFALAWFVVVQQQFHPHTRGWDPRNANDPAVFGAAQVASAALAAFAAGANDVANEVAPVAAIWQTWADGEVRSTARTPKWLFLYAGAGVAAGLGLFGARVMRTVGRDATKMTPARGFNIELGYSLASLVASAEGWPVSTTQLCVGAVVGVGLASGDGARASDAVNTRLLARIFLSWVATPLVAGLVAALAYACLRPAL</sequence>
<comment type="similarity">
    <text evidence="7">Belongs to the inorganic phosphate transporter (PiT) (TC 2.A.20) family.</text>
</comment>
<keyword evidence="8" id="KW-0732">Signal</keyword>
<protein>
    <recommendedName>
        <fullName evidence="7">Phosphate transporter</fullName>
    </recommendedName>
</protein>
<evidence type="ECO:0000256" key="7">
    <source>
        <dbReference type="RuleBase" id="RU363058"/>
    </source>
</evidence>
<dbReference type="eggNOG" id="KOG2493">
    <property type="taxonomic scope" value="Eukaryota"/>
</dbReference>
<dbReference type="GO" id="GO:0035435">
    <property type="term" value="P:phosphate ion transmembrane transport"/>
    <property type="evidence" value="ECO:0007669"/>
    <property type="project" value="TreeGrafter"/>
</dbReference>
<evidence type="ECO:0000256" key="2">
    <source>
        <dbReference type="ARBA" id="ARBA00022448"/>
    </source>
</evidence>
<reference evidence="9 10" key="1">
    <citation type="journal article" date="2011" name="Proc. Natl. Acad. Sci. U.S.A.">
        <title>Niche of harmful alga Aureococcus anophagefferens revealed through ecogenomics.</title>
        <authorList>
            <person name="Gobler C.J."/>
            <person name="Berry D.L."/>
            <person name="Dyhrman S.T."/>
            <person name="Wilhelm S.W."/>
            <person name="Salamov A."/>
            <person name="Lobanov A.V."/>
            <person name="Zhang Y."/>
            <person name="Collier J.L."/>
            <person name="Wurch L.L."/>
            <person name="Kustka A.B."/>
            <person name="Dill B.D."/>
            <person name="Shah M."/>
            <person name="VerBerkmoes N.C."/>
            <person name="Kuo A."/>
            <person name="Terry A."/>
            <person name="Pangilinan J."/>
            <person name="Lindquist E.A."/>
            <person name="Lucas S."/>
            <person name="Paulsen I.T."/>
            <person name="Hattenrath-Lehmann T.K."/>
            <person name="Talmage S.C."/>
            <person name="Walker E.A."/>
            <person name="Koch F."/>
            <person name="Burson A.M."/>
            <person name="Marcoval M.A."/>
            <person name="Tang Y.Z."/>
            <person name="Lecleir G.R."/>
            <person name="Coyne K.J."/>
            <person name="Berg G.M."/>
            <person name="Bertrand E.M."/>
            <person name="Saito M.A."/>
            <person name="Gladyshev V.N."/>
            <person name="Grigoriev I.V."/>
        </authorList>
    </citation>
    <scope>NUCLEOTIDE SEQUENCE [LARGE SCALE GENOMIC DNA]</scope>
    <source>
        <strain evidence="10">CCMP 1984</strain>
    </source>
</reference>
<accession>F0YJA2</accession>
<dbReference type="PANTHER" id="PTHR11101">
    <property type="entry name" value="PHOSPHATE TRANSPORTER"/>
    <property type="match status" value="1"/>
</dbReference>
<dbReference type="GO" id="GO:0005315">
    <property type="term" value="F:phosphate transmembrane transporter activity"/>
    <property type="evidence" value="ECO:0007669"/>
    <property type="project" value="InterPro"/>
</dbReference>
<dbReference type="InParanoid" id="F0YJA2"/>
<dbReference type="GO" id="GO:0016020">
    <property type="term" value="C:membrane"/>
    <property type="evidence" value="ECO:0007669"/>
    <property type="project" value="UniProtKB-SubCell"/>
</dbReference>
<evidence type="ECO:0000256" key="3">
    <source>
        <dbReference type="ARBA" id="ARBA00022592"/>
    </source>
</evidence>
<feature type="transmembrane region" description="Helical" evidence="7">
    <location>
        <begin position="298"/>
        <end position="318"/>
    </location>
</feature>
<keyword evidence="3 7" id="KW-0592">Phosphate transport</keyword>
<evidence type="ECO:0000256" key="6">
    <source>
        <dbReference type="ARBA" id="ARBA00023136"/>
    </source>
</evidence>
<comment type="function">
    <text evidence="7">Sodium-phosphate symporter.</text>
</comment>
<dbReference type="EMBL" id="GL833147">
    <property type="protein sequence ID" value="EGB04753.1"/>
    <property type="molecule type" value="Genomic_DNA"/>
</dbReference>
<dbReference type="PANTHER" id="PTHR11101:SF80">
    <property type="entry name" value="PHOSPHATE TRANSPORTER"/>
    <property type="match status" value="1"/>
</dbReference>
<evidence type="ECO:0000256" key="4">
    <source>
        <dbReference type="ARBA" id="ARBA00022692"/>
    </source>
</evidence>
<feature type="signal peptide" evidence="8">
    <location>
        <begin position="1"/>
        <end position="25"/>
    </location>
</feature>
<gene>
    <name evidence="9" type="primary">PTA5</name>
    <name evidence="9" type="ORF">AURANDRAFT_32026</name>
</gene>
<evidence type="ECO:0000256" key="1">
    <source>
        <dbReference type="ARBA" id="ARBA00004141"/>
    </source>
</evidence>
<evidence type="ECO:0000313" key="9">
    <source>
        <dbReference type="EMBL" id="EGB04753.1"/>
    </source>
</evidence>
<feature type="transmembrane region" description="Helical" evidence="7">
    <location>
        <begin position="207"/>
        <end position="226"/>
    </location>
</feature>
<dbReference type="Pfam" id="PF01384">
    <property type="entry name" value="PHO4"/>
    <property type="match status" value="1"/>
</dbReference>
<dbReference type="AlphaFoldDB" id="F0YJA2"/>
<keyword evidence="2 7" id="KW-0813">Transport</keyword>
<dbReference type="OrthoDB" id="67021at2759"/>
<comment type="subcellular location">
    <subcellularLocation>
        <location evidence="1 7">Membrane</location>
        <topology evidence="1 7">Multi-pass membrane protein</topology>
    </subcellularLocation>
</comment>
<dbReference type="InterPro" id="IPR001204">
    <property type="entry name" value="Phos_transporter"/>
</dbReference>
<keyword evidence="10" id="KW-1185">Reference proteome</keyword>
<dbReference type="RefSeq" id="XP_009040490.1">
    <property type="nucleotide sequence ID" value="XM_009042242.1"/>
</dbReference>
<keyword evidence="6 7" id="KW-0472">Membrane</keyword>
<feature type="transmembrane region" description="Helical" evidence="7">
    <location>
        <begin position="385"/>
        <end position="409"/>
    </location>
</feature>
<dbReference type="GeneID" id="20221081"/>
<keyword evidence="5 7" id="KW-1133">Transmembrane helix</keyword>
<feature type="transmembrane region" description="Helical" evidence="7">
    <location>
        <begin position="48"/>
        <end position="70"/>
    </location>
</feature>
<evidence type="ECO:0000313" key="10">
    <source>
        <dbReference type="Proteomes" id="UP000002729"/>
    </source>
</evidence>
<organism evidence="10">
    <name type="scientific">Aureococcus anophagefferens</name>
    <name type="common">Harmful bloom alga</name>
    <dbReference type="NCBI Taxonomy" id="44056"/>
    <lineage>
        <taxon>Eukaryota</taxon>
        <taxon>Sar</taxon>
        <taxon>Stramenopiles</taxon>
        <taxon>Ochrophyta</taxon>
        <taxon>Pelagophyceae</taxon>
        <taxon>Pelagomonadales</taxon>
        <taxon>Pelagomonadaceae</taxon>
        <taxon>Aureococcus</taxon>
    </lineage>
</organism>
<keyword evidence="4 7" id="KW-0812">Transmembrane</keyword>
<feature type="transmembrane region" description="Helical" evidence="7">
    <location>
        <begin position="162"/>
        <end position="187"/>
    </location>
</feature>
<proteinExistence type="inferred from homology"/>
<dbReference type="OMA" id="RANPHKA"/>
<evidence type="ECO:0000256" key="8">
    <source>
        <dbReference type="SAM" id="SignalP"/>
    </source>
</evidence>
<dbReference type="KEGG" id="aaf:AURANDRAFT_32026"/>
<evidence type="ECO:0000256" key="5">
    <source>
        <dbReference type="ARBA" id="ARBA00022989"/>
    </source>
</evidence>
<feature type="chain" id="PRO_5003261109" description="Phosphate transporter" evidence="8">
    <location>
        <begin position="26"/>
        <end position="415"/>
    </location>
</feature>
<name>F0YJA2_AURAN</name>